<dbReference type="EMBL" id="SHMC01000001">
    <property type="protein sequence ID" value="TAA28507.1"/>
    <property type="molecule type" value="Genomic_DNA"/>
</dbReference>
<dbReference type="Proteomes" id="UP000292627">
    <property type="component" value="Unassembled WGS sequence"/>
</dbReference>
<feature type="transmembrane region" description="Helical" evidence="1">
    <location>
        <begin position="369"/>
        <end position="387"/>
    </location>
</feature>
<evidence type="ECO:0000313" key="2">
    <source>
        <dbReference type="EMBL" id="TAA28507.1"/>
    </source>
</evidence>
<evidence type="ECO:0000256" key="1">
    <source>
        <dbReference type="SAM" id="Phobius"/>
    </source>
</evidence>
<sequence>MSTPRLHLRWAWLGVAWMLASIVSIHAFGISSARVADDSYFAGMLDTYTLRDYLVHRYHTWTGRLPIEALLVTIVHAPGLWRACNALVMALLCVGLARLARPGTRWSWPGATGVVFALVMLMTPQAIYEACWWLTGSLNYLWPVALGVWSLVPLVEEGPHRWPARLAACLAAALAAYCDQLALVLVPLTLGLCAWRARQRRARGWDWAQLVLLCANAAFALSAPGNVERFREETGMRFPNFADLDVLEKLRIGLGLIERAMTDPRNYLFGTVTVLALVLLWRAPLARWLKAVLAGVLAISLLQMLLFLPHVPGEPLQHALPLRLDGEAVWNARLYALSAWSAFTVGCVVIATACGFWREGREAVRMLGLLLLGLASLGMMGFSPTAYLSGQRIAFLCLLALVVVGLRQLDRIGLDYGPRVRGGLLVLVVLLASWRVTMAAFV</sequence>
<feature type="transmembrane region" description="Helical" evidence="1">
    <location>
        <begin position="393"/>
        <end position="410"/>
    </location>
</feature>
<name>A0A4Q8LGD0_9GAMM</name>
<dbReference type="AlphaFoldDB" id="A0A4Q8LGD0"/>
<comment type="caution">
    <text evidence="2">The sequence shown here is derived from an EMBL/GenBank/DDBJ whole genome shotgun (WGS) entry which is preliminary data.</text>
</comment>
<feature type="transmembrane region" description="Helical" evidence="1">
    <location>
        <begin position="106"/>
        <end position="123"/>
    </location>
</feature>
<organism evidence="2 3">
    <name type="scientific">Pseudoxanthomonas winnipegensis</name>
    <dbReference type="NCBI Taxonomy" id="2480810"/>
    <lineage>
        <taxon>Bacteria</taxon>
        <taxon>Pseudomonadati</taxon>
        <taxon>Pseudomonadota</taxon>
        <taxon>Gammaproteobacteria</taxon>
        <taxon>Lysobacterales</taxon>
        <taxon>Lysobacteraceae</taxon>
        <taxon>Pseudoxanthomonas</taxon>
    </lineage>
</organism>
<feature type="transmembrane region" description="Helical" evidence="1">
    <location>
        <begin position="332"/>
        <end position="357"/>
    </location>
</feature>
<feature type="transmembrane region" description="Helical" evidence="1">
    <location>
        <begin position="164"/>
        <end position="195"/>
    </location>
</feature>
<feature type="transmembrane region" description="Helical" evidence="1">
    <location>
        <begin position="80"/>
        <end position="100"/>
    </location>
</feature>
<keyword evidence="1" id="KW-0812">Transmembrane</keyword>
<keyword evidence="1" id="KW-1133">Transmembrane helix</keyword>
<feature type="transmembrane region" description="Helical" evidence="1">
    <location>
        <begin position="207"/>
        <end position="227"/>
    </location>
</feature>
<dbReference type="OrthoDB" id="2284195at2"/>
<feature type="transmembrane region" description="Helical" evidence="1">
    <location>
        <begin position="130"/>
        <end position="152"/>
    </location>
</feature>
<reference evidence="2 3" key="1">
    <citation type="submission" date="2019-02" db="EMBL/GenBank/DDBJ databases">
        <title>WGS of Pseudoxanthomonas species novum from clinical isolates.</title>
        <authorList>
            <person name="Bernier A.-M."/>
            <person name="Bernard K."/>
            <person name="Vachon A."/>
        </authorList>
    </citation>
    <scope>NUCLEOTIDE SEQUENCE [LARGE SCALE GENOMIC DNA]</scope>
    <source>
        <strain evidence="2 3">NML171200</strain>
    </source>
</reference>
<feature type="transmembrane region" description="Helical" evidence="1">
    <location>
        <begin position="422"/>
        <end position="441"/>
    </location>
</feature>
<dbReference type="InterPro" id="IPR045691">
    <property type="entry name" value="DUF6056"/>
</dbReference>
<dbReference type="Pfam" id="PF19528">
    <property type="entry name" value="DUF6056"/>
    <property type="match status" value="1"/>
</dbReference>
<protein>
    <submittedName>
        <fullName evidence="2">Uncharacterized protein</fullName>
    </submittedName>
</protein>
<feature type="transmembrane region" description="Helical" evidence="1">
    <location>
        <begin position="292"/>
        <end position="312"/>
    </location>
</feature>
<keyword evidence="1" id="KW-0472">Membrane</keyword>
<proteinExistence type="predicted"/>
<dbReference type="RefSeq" id="WP_130550040.1">
    <property type="nucleotide sequence ID" value="NZ_SHMC01000001.1"/>
</dbReference>
<accession>A0A4Q8LGD0</accession>
<gene>
    <name evidence="2" type="ORF">EA660_02670</name>
</gene>
<evidence type="ECO:0000313" key="3">
    <source>
        <dbReference type="Proteomes" id="UP000292627"/>
    </source>
</evidence>
<feature type="transmembrane region" description="Helical" evidence="1">
    <location>
        <begin position="12"/>
        <end position="30"/>
    </location>
</feature>